<evidence type="ECO:0000256" key="1">
    <source>
        <dbReference type="SAM" id="MobiDB-lite"/>
    </source>
</evidence>
<reference evidence="2 3" key="1">
    <citation type="submission" date="2014-11" db="EMBL/GenBank/DDBJ databases">
        <authorList>
            <person name="Zhu J."/>
            <person name="Qi W."/>
            <person name="Song R."/>
        </authorList>
    </citation>
    <scope>NUCLEOTIDE SEQUENCE [LARGE SCALE GENOMIC DNA]</scope>
</reference>
<dbReference type="InParanoid" id="A0A0G4G304"/>
<keyword evidence="3" id="KW-1185">Reference proteome</keyword>
<feature type="region of interest" description="Disordered" evidence="1">
    <location>
        <begin position="95"/>
        <end position="213"/>
    </location>
</feature>
<evidence type="ECO:0000313" key="3">
    <source>
        <dbReference type="Proteomes" id="UP000041254"/>
    </source>
</evidence>
<accession>A0A0G4G304</accession>
<dbReference type="EMBL" id="CDMY01000553">
    <property type="protein sequence ID" value="CEM22611.1"/>
    <property type="molecule type" value="Genomic_DNA"/>
</dbReference>
<evidence type="ECO:0000313" key="2">
    <source>
        <dbReference type="EMBL" id="CEM22611.1"/>
    </source>
</evidence>
<proteinExistence type="predicted"/>
<name>A0A0G4G304_VITBC</name>
<feature type="compositionally biased region" description="Acidic residues" evidence="1">
    <location>
        <begin position="97"/>
        <end position="122"/>
    </location>
</feature>
<feature type="compositionally biased region" description="Polar residues" evidence="1">
    <location>
        <begin position="196"/>
        <end position="213"/>
    </location>
</feature>
<dbReference type="AlphaFoldDB" id="A0A0G4G304"/>
<feature type="compositionally biased region" description="Low complexity" evidence="1">
    <location>
        <begin position="136"/>
        <end position="160"/>
    </location>
</feature>
<feature type="compositionally biased region" description="Basic and acidic residues" evidence="1">
    <location>
        <begin position="172"/>
        <end position="181"/>
    </location>
</feature>
<sequence>MPLHAENPEHSELSLLLVNRPSGSSVALTGNDTILHSHSHLPTGEGMAEAPEDRRKGWALLAAISECVKSKDVDKLEQLLNDNRKLIGRLEAFLRTDDDESRQEETNTEDTNEDPPPSEEEPPLPPAAVQPAVDTSTEASESGSSEEQQQQQQHQDQAAEPGPALTTIAQKRSREVTDVDAARPASLEADRRTVEQAPTRSSASIDLQRGGSS</sequence>
<organism evidence="2 3">
    <name type="scientific">Vitrella brassicaformis (strain CCMP3155)</name>
    <dbReference type="NCBI Taxonomy" id="1169540"/>
    <lineage>
        <taxon>Eukaryota</taxon>
        <taxon>Sar</taxon>
        <taxon>Alveolata</taxon>
        <taxon>Colpodellida</taxon>
        <taxon>Vitrellaceae</taxon>
        <taxon>Vitrella</taxon>
    </lineage>
</organism>
<dbReference type="Proteomes" id="UP000041254">
    <property type="component" value="Unassembled WGS sequence"/>
</dbReference>
<protein>
    <submittedName>
        <fullName evidence="2">Uncharacterized protein</fullName>
    </submittedName>
</protein>
<dbReference type="VEuPathDB" id="CryptoDB:Vbra_16862"/>
<gene>
    <name evidence="2" type="ORF">Vbra_16862</name>
</gene>